<feature type="transmembrane region" description="Helical" evidence="7">
    <location>
        <begin position="34"/>
        <end position="54"/>
    </location>
</feature>
<dbReference type="InterPro" id="IPR008276">
    <property type="entry name" value="C_nuclsd_transpt"/>
</dbReference>
<dbReference type="GO" id="GO:0005337">
    <property type="term" value="F:nucleoside transmembrane transporter activity"/>
    <property type="evidence" value="ECO:0007669"/>
    <property type="project" value="InterPro"/>
</dbReference>
<protein>
    <submittedName>
        <fullName evidence="11">NupC/NupG family nucleoside CNT transporter</fullName>
    </submittedName>
</protein>
<evidence type="ECO:0000256" key="2">
    <source>
        <dbReference type="ARBA" id="ARBA00009033"/>
    </source>
</evidence>
<proteinExistence type="inferred from homology"/>
<dbReference type="AlphaFoldDB" id="A0A265E7G3"/>
<evidence type="ECO:0000256" key="3">
    <source>
        <dbReference type="ARBA" id="ARBA00022475"/>
    </source>
</evidence>
<dbReference type="PANTHER" id="PTHR10590:SF13">
    <property type="entry name" value="NUCLEOSIDE PERMEASE NUPC"/>
    <property type="match status" value="1"/>
</dbReference>
<feature type="transmembrane region" description="Helical" evidence="7">
    <location>
        <begin position="198"/>
        <end position="217"/>
    </location>
</feature>
<evidence type="ECO:0000259" key="8">
    <source>
        <dbReference type="Pfam" id="PF01773"/>
    </source>
</evidence>
<feature type="transmembrane region" description="Helical" evidence="7">
    <location>
        <begin position="95"/>
        <end position="115"/>
    </location>
</feature>
<evidence type="ECO:0000256" key="7">
    <source>
        <dbReference type="SAM" id="Phobius"/>
    </source>
</evidence>
<feature type="transmembrane region" description="Helical" evidence="7">
    <location>
        <begin position="121"/>
        <end position="139"/>
    </location>
</feature>
<feature type="transmembrane region" description="Helical" evidence="7">
    <location>
        <begin position="6"/>
        <end position="22"/>
    </location>
</feature>
<gene>
    <name evidence="11" type="ORF">CFN03_05345</name>
</gene>
<comment type="subcellular location">
    <subcellularLocation>
        <location evidence="1">Cell membrane</location>
        <topology evidence="1">Multi-pass membrane protein</topology>
    </subcellularLocation>
</comment>
<dbReference type="Pfam" id="PF07670">
    <property type="entry name" value="Gate"/>
    <property type="match status" value="1"/>
</dbReference>
<evidence type="ECO:0000256" key="5">
    <source>
        <dbReference type="ARBA" id="ARBA00022989"/>
    </source>
</evidence>
<feature type="domain" description="Concentrative nucleoside transporter N-terminal" evidence="8">
    <location>
        <begin position="8"/>
        <end position="83"/>
    </location>
</feature>
<dbReference type="InterPro" id="IPR011657">
    <property type="entry name" value="CNT_C_dom"/>
</dbReference>
<feature type="transmembrane region" description="Helical" evidence="7">
    <location>
        <begin position="344"/>
        <end position="364"/>
    </location>
</feature>
<organism evidence="11 12">
    <name type="scientific">Salinicoccus roseus</name>
    <dbReference type="NCBI Taxonomy" id="45670"/>
    <lineage>
        <taxon>Bacteria</taxon>
        <taxon>Bacillati</taxon>
        <taxon>Bacillota</taxon>
        <taxon>Bacilli</taxon>
        <taxon>Bacillales</taxon>
        <taxon>Staphylococcaceae</taxon>
        <taxon>Salinicoccus</taxon>
    </lineage>
</organism>
<dbReference type="GO" id="GO:0005886">
    <property type="term" value="C:plasma membrane"/>
    <property type="evidence" value="ECO:0007669"/>
    <property type="project" value="UniProtKB-SubCell"/>
</dbReference>
<dbReference type="InterPro" id="IPR011642">
    <property type="entry name" value="Gate_dom"/>
</dbReference>
<feature type="domain" description="Nucleoside transporter/FeoB GTPase Gate" evidence="10">
    <location>
        <begin position="96"/>
        <end position="195"/>
    </location>
</feature>
<keyword evidence="4 7" id="KW-0812">Transmembrane</keyword>
<feature type="transmembrane region" description="Helical" evidence="7">
    <location>
        <begin position="255"/>
        <end position="278"/>
    </location>
</feature>
<name>A0A265E7G3_9STAP</name>
<evidence type="ECO:0000256" key="6">
    <source>
        <dbReference type="ARBA" id="ARBA00023136"/>
    </source>
</evidence>
<evidence type="ECO:0000313" key="11">
    <source>
        <dbReference type="EMBL" id="OZT77366.1"/>
    </source>
</evidence>
<evidence type="ECO:0000259" key="10">
    <source>
        <dbReference type="Pfam" id="PF07670"/>
    </source>
</evidence>
<comment type="similarity">
    <text evidence="2">Belongs to the concentrative nucleoside transporter (CNT) (TC 2.A.41) family.</text>
</comment>
<keyword evidence="5 7" id="KW-1133">Transmembrane helix</keyword>
<dbReference type="Pfam" id="PF07662">
    <property type="entry name" value="Nucleos_tra2_C"/>
    <property type="match status" value="1"/>
</dbReference>
<keyword evidence="6 7" id="KW-0472">Membrane</keyword>
<evidence type="ECO:0000259" key="9">
    <source>
        <dbReference type="Pfam" id="PF07662"/>
    </source>
</evidence>
<reference evidence="11 12" key="1">
    <citation type="submission" date="2017-07" db="EMBL/GenBank/DDBJ databases">
        <title>Shotgun whole genome sequences of three halophilic bacterial isolates.</title>
        <authorList>
            <person name="Pozzo T."/>
            <person name="Higdon S.M."/>
            <person name="Quillaguaman J."/>
        </authorList>
    </citation>
    <scope>NUCLEOTIDE SEQUENCE [LARGE SCALE GENOMIC DNA]</scope>
    <source>
        <strain evidence="11 12">BU-1</strain>
    </source>
</reference>
<keyword evidence="3" id="KW-1003">Cell membrane</keyword>
<dbReference type="Proteomes" id="UP000216682">
    <property type="component" value="Unassembled WGS sequence"/>
</dbReference>
<evidence type="ECO:0000256" key="4">
    <source>
        <dbReference type="ARBA" id="ARBA00022692"/>
    </source>
</evidence>
<dbReference type="Pfam" id="PF01773">
    <property type="entry name" value="Nucleos_tra2_N"/>
    <property type="match status" value="1"/>
</dbReference>
<sequence length="403" mass="43316">MNILMGIIGIAFTFFLAWLVSSNRKLAFKKWKNILILLGLQLLFAFILLSTGAGQAVIEFLAAGFNTLLGFAAEGVGFVMGDLTTLGDGSPADVFFFNVLLPIIVISALIGILQFTKLLPLIIRGLGFLLTKVTGMGYLESYNGAASMILGQSEVFISLKNQLPHLPRHRLYTLSAQAMSSVSLSIVGAYMTMLEPQYVVTAIVLNLFGTYVIVHILNPYEVTDAEDAADVDDNPDAGKSFFQILGDYIMDGAKVAMTVAAMLIGYIALIAILNEAFLLIPGMEITFQDVLGYIFMPIAFLIGIPWAEAQQAGSLMATKLITNEFVAMLDYTGMADEFSRKSQAMISVFLVSFANFSSIGIIAGSVKGLHDDSGNKVAHFGLKLVYGASLVSVLTAAVVGFFA</sequence>
<feature type="transmembrane region" description="Helical" evidence="7">
    <location>
        <begin position="384"/>
        <end position="402"/>
    </location>
</feature>
<feature type="transmembrane region" description="Helical" evidence="7">
    <location>
        <begin position="60"/>
        <end position="83"/>
    </location>
</feature>
<dbReference type="EMBL" id="NPEZ01000002">
    <property type="protein sequence ID" value="OZT77366.1"/>
    <property type="molecule type" value="Genomic_DNA"/>
</dbReference>
<feature type="domain" description="Concentrative nucleoside transporter C-terminal" evidence="9">
    <location>
        <begin position="198"/>
        <end position="400"/>
    </location>
</feature>
<evidence type="ECO:0000256" key="1">
    <source>
        <dbReference type="ARBA" id="ARBA00004651"/>
    </source>
</evidence>
<comment type="caution">
    <text evidence="11">The sequence shown here is derived from an EMBL/GenBank/DDBJ whole genome shotgun (WGS) entry which is preliminary data.</text>
</comment>
<feature type="transmembrane region" description="Helical" evidence="7">
    <location>
        <begin position="290"/>
        <end position="307"/>
    </location>
</feature>
<dbReference type="RefSeq" id="WP_094906115.1">
    <property type="nucleotide sequence ID" value="NZ_CANMYM010000005.1"/>
</dbReference>
<evidence type="ECO:0000313" key="12">
    <source>
        <dbReference type="Proteomes" id="UP000216682"/>
    </source>
</evidence>
<dbReference type="InterPro" id="IPR002668">
    <property type="entry name" value="CNT_N_dom"/>
</dbReference>
<dbReference type="PANTHER" id="PTHR10590">
    <property type="entry name" value="SODIUM/NUCLEOSIDE COTRANSPORTER"/>
    <property type="match status" value="1"/>
</dbReference>
<accession>A0A265E7G3</accession>
<dbReference type="GO" id="GO:0015293">
    <property type="term" value="F:symporter activity"/>
    <property type="evidence" value="ECO:0007669"/>
    <property type="project" value="TreeGrafter"/>
</dbReference>